<dbReference type="SUPFAM" id="SSF46785">
    <property type="entry name" value="Winged helix' DNA-binding domain"/>
    <property type="match status" value="1"/>
</dbReference>
<proteinExistence type="predicted"/>
<reference evidence="5 6" key="1">
    <citation type="submission" date="2018-10" db="EMBL/GenBank/DDBJ databases">
        <title>Genomic Encyclopedia of Archaeal and Bacterial Type Strains, Phase II (KMG-II): from individual species to whole genera.</title>
        <authorList>
            <person name="Goeker M."/>
        </authorList>
    </citation>
    <scope>NUCLEOTIDE SEQUENCE [LARGE SCALE GENOMIC DNA]</scope>
    <source>
        <strain evidence="5 6">DSM 29466</strain>
    </source>
</reference>
<protein>
    <submittedName>
        <fullName evidence="5">MarR family transcriptional regulator</fullName>
    </submittedName>
</protein>
<gene>
    <name evidence="5" type="ORF">BCF46_3116</name>
</gene>
<dbReference type="PROSITE" id="PS50995">
    <property type="entry name" value="HTH_MARR_2"/>
    <property type="match status" value="1"/>
</dbReference>
<dbReference type="CDD" id="cd00090">
    <property type="entry name" value="HTH_ARSR"/>
    <property type="match status" value="1"/>
</dbReference>
<feature type="domain" description="HTH marR-type" evidence="4">
    <location>
        <begin position="1"/>
        <end position="129"/>
    </location>
</feature>
<dbReference type="InterPro" id="IPR036390">
    <property type="entry name" value="WH_DNA-bd_sf"/>
</dbReference>
<comment type="caution">
    <text evidence="5">The sequence shown here is derived from an EMBL/GenBank/DDBJ whole genome shotgun (WGS) entry which is preliminary data.</text>
</comment>
<dbReference type="InterPro" id="IPR000835">
    <property type="entry name" value="HTH_MarR-typ"/>
</dbReference>
<evidence type="ECO:0000256" key="1">
    <source>
        <dbReference type="ARBA" id="ARBA00023015"/>
    </source>
</evidence>
<evidence type="ECO:0000313" key="5">
    <source>
        <dbReference type="EMBL" id="RLJ41324.1"/>
    </source>
</evidence>
<dbReference type="PANTHER" id="PTHR33164:SF43">
    <property type="entry name" value="HTH-TYPE TRANSCRIPTIONAL REPRESSOR YETL"/>
    <property type="match status" value="1"/>
</dbReference>
<sequence>MKQDLEIRELINRLTRLDAATAWGGDLNPTQRAVLDYLGRANRFSRSPSHVAEYLGSTRGTVSQSFKSLVQKGYVTERRSKLDKRAISFELTETGNAVASAQNPLTIALADYPEGEKDNLLASLRGVLGAMLSQNKSRPFGICSSCMHHETTSNGGYCRLLSKPLLPFETHQICYEHETT</sequence>
<dbReference type="GO" id="GO:0006950">
    <property type="term" value="P:response to stress"/>
    <property type="evidence" value="ECO:0007669"/>
    <property type="project" value="TreeGrafter"/>
</dbReference>
<evidence type="ECO:0000256" key="2">
    <source>
        <dbReference type="ARBA" id="ARBA00023125"/>
    </source>
</evidence>
<dbReference type="GO" id="GO:0003700">
    <property type="term" value="F:DNA-binding transcription factor activity"/>
    <property type="evidence" value="ECO:0007669"/>
    <property type="project" value="InterPro"/>
</dbReference>
<name>A0A497VQV0_9RHOB</name>
<dbReference type="PROSITE" id="PS01117">
    <property type="entry name" value="HTH_MARR_1"/>
    <property type="match status" value="1"/>
</dbReference>
<dbReference type="PANTHER" id="PTHR33164">
    <property type="entry name" value="TRANSCRIPTIONAL REGULATOR, MARR FAMILY"/>
    <property type="match status" value="1"/>
</dbReference>
<dbReference type="OrthoDB" id="5522755at2"/>
<dbReference type="EMBL" id="RCCE01000005">
    <property type="protein sequence ID" value="RLJ41324.1"/>
    <property type="molecule type" value="Genomic_DNA"/>
</dbReference>
<evidence type="ECO:0000313" key="6">
    <source>
        <dbReference type="Proteomes" id="UP000269157"/>
    </source>
</evidence>
<dbReference type="GO" id="GO:0003677">
    <property type="term" value="F:DNA binding"/>
    <property type="evidence" value="ECO:0007669"/>
    <property type="project" value="UniProtKB-KW"/>
</dbReference>
<dbReference type="InterPro" id="IPR023187">
    <property type="entry name" value="Tscrpt_reg_MarR-type_CS"/>
</dbReference>
<dbReference type="RefSeq" id="WP_121026199.1">
    <property type="nucleotide sequence ID" value="NZ_RCCE01000005.1"/>
</dbReference>
<evidence type="ECO:0000259" key="4">
    <source>
        <dbReference type="PROSITE" id="PS50995"/>
    </source>
</evidence>
<keyword evidence="1" id="KW-0805">Transcription regulation</keyword>
<accession>A0A497VQV0</accession>
<dbReference type="InterPro" id="IPR036388">
    <property type="entry name" value="WH-like_DNA-bd_sf"/>
</dbReference>
<evidence type="ECO:0000256" key="3">
    <source>
        <dbReference type="ARBA" id="ARBA00023163"/>
    </source>
</evidence>
<dbReference type="SMART" id="SM00347">
    <property type="entry name" value="HTH_MARR"/>
    <property type="match status" value="1"/>
</dbReference>
<dbReference type="Gene3D" id="1.10.10.10">
    <property type="entry name" value="Winged helix-like DNA-binding domain superfamily/Winged helix DNA-binding domain"/>
    <property type="match status" value="1"/>
</dbReference>
<dbReference type="Proteomes" id="UP000269157">
    <property type="component" value="Unassembled WGS sequence"/>
</dbReference>
<organism evidence="5 6">
    <name type="scientific">Litoreibacter meonggei</name>
    <dbReference type="NCBI Taxonomy" id="1049199"/>
    <lineage>
        <taxon>Bacteria</taxon>
        <taxon>Pseudomonadati</taxon>
        <taxon>Pseudomonadota</taxon>
        <taxon>Alphaproteobacteria</taxon>
        <taxon>Rhodobacterales</taxon>
        <taxon>Roseobacteraceae</taxon>
        <taxon>Litoreibacter</taxon>
    </lineage>
</organism>
<keyword evidence="2" id="KW-0238">DNA-binding</keyword>
<dbReference type="InterPro" id="IPR039422">
    <property type="entry name" value="MarR/SlyA-like"/>
</dbReference>
<dbReference type="Pfam" id="PF12802">
    <property type="entry name" value="MarR_2"/>
    <property type="match status" value="1"/>
</dbReference>
<dbReference type="PRINTS" id="PR00598">
    <property type="entry name" value="HTHMARR"/>
</dbReference>
<keyword evidence="3" id="KW-0804">Transcription</keyword>
<dbReference type="AlphaFoldDB" id="A0A497VQV0"/>
<dbReference type="InterPro" id="IPR011991">
    <property type="entry name" value="ArsR-like_HTH"/>
</dbReference>
<keyword evidence="6" id="KW-1185">Reference proteome</keyword>